<reference evidence="1" key="1">
    <citation type="submission" date="2021-06" db="EMBL/GenBank/DDBJ databases">
        <authorList>
            <person name="Kallberg Y."/>
            <person name="Tangrot J."/>
            <person name="Rosling A."/>
        </authorList>
    </citation>
    <scope>NUCLEOTIDE SEQUENCE</scope>
    <source>
        <strain evidence="1">MA461A</strain>
    </source>
</reference>
<name>A0ACA9QFJ3_9GLOM</name>
<evidence type="ECO:0000313" key="2">
    <source>
        <dbReference type="Proteomes" id="UP000789920"/>
    </source>
</evidence>
<comment type="caution">
    <text evidence="1">The sequence shown here is derived from an EMBL/GenBank/DDBJ whole genome shotgun (WGS) entry which is preliminary data.</text>
</comment>
<feature type="non-terminal residue" evidence="1">
    <location>
        <position position="107"/>
    </location>
</feature>
<protein>
    <submittedName>
        <fullName evidence="1">21043_t:CDS:1</fullName>
    </submittedName>
</protein>
<keyword evidence="2" id="KW-1185">Reference proteome</keyword>
<sequence>MNLVVGDVFKENLNYKIVCTKAIRIVSYFYGSSYFTENLKNEQIRIYNKIIALTIPGYTCWNSYYFCFHELLESQAALKCLSAKFNPLKLNMIYTNNKVVESNRSSK</sequence>
<dbReference type="EMBL" id="CAJVQC010031736">
    <property type="protein sequence ID" value="CAG8749303.1"/>
    <property type="molecule type" value="Genomic_DNA"/>
</dbReference>
<accession>A0ACA9QFJ3</accession>
<organism evidence="1 2">
    <name type="scientific">Racocetra persica</name>
    <dbReference type="NCBI Taxonomy" id="160502"/>
    <lineage>
        <taxon>Eukaryota</taxon>
        <taxon>Fungi</taxon>
        <taxon>Fungi incertae sedis</taxon>
        <taxon>Mucoromycota</taxon>
        <taxon>Glomeromycotina</taxon>
        <taxon>Glomeromycetes</taxon>
        <taxon>Diversisporales</taxon>
        <taxon>Gigasporaceae</taxon>
        <taxon>Racocetra</taxon>
    </lineage>
</organism>
<evidence type="ECO:0000313" key="1">
    <source>
        <dbReference type="EMBL" id="CAG8749303.1"/>
    </source>
</evidence>
<gene>
    <name evidence="1" type="ORF">RPERSI_LOCUS14008</name>
</gene>
<proteinExistence type="predicted"/>
<dbReference type="Proteomes" id="UP000789920">
    <property type="component" value="Unassembled WGS sequence"/>
</dbReference>